<dbReference type="PANTHER" id="PTHR31602">
    <property type="entry name" value="GROWTH-REGULATING FACTOR 5"/>
    <property type="match status" value="1"/>
</dbReference>
<evidence type="ECO:0000256" key="2">
    <source>
        <dbReference type="RuleBase" id="RU367127"/>
    </source>
</evidence>
<dbReference type="PANTHER" id="PTHR31602:SF8">
    <property type="entry name" value="GROWTH-REGULATING FACTOR 5"/>
    <property type="match status" value="1"/>
</dbReference>
<keyword evidence="7" id="KW-1185">Reference proteome</keyword>
<name>A0ABP1AHA4_9BRYO</name>
<evidence type="ECO:0000256" key="1">
    <source>
        <dbReference type="ARBA" id="ARBA00023242"/>
    </source>
</evidence>
<feature type="region of interest" description="Disordered" evidence="3">
    <location>
        <begin position="122"/>
        <end position="149"/>
    </location>
</feature>
<evidence type="ECO:0000256" key="4">
    <source>
        <dbReference type="SAM" id="Phobius"/>
    </source>
</evidence>
<dbReference type="Proteomes" id="UP001497522">
    <property type="component" value="Chromosome 12"/>
</dbReference>
<organism evidence="6 7">
    <name type="scientific">Sphagnum jensenii</name>
    <dbReference type="NCBI Taxonomy" id="128206"/>
    <lineage>
        <taxon>Eukaryota</taxon>
        <taxon>Viridiplantae</taxon>
        <taxon>Streptophyta</taxon>
        <taxon>Embryophyta</taxon>
        <taxon>Bryophyta</taxon>
        <taxon>Sphagnophytina</taxon>
        <taxon>Sphagnopsida</taxon>
        <taxon>Sphagnales</taxon>
        <taxon>Sphagnaceae</taxon>
        <taxon>Sphagnum</taxon>
    </lineage>
</organism>
<proteinExistence type="inferred from homology"/>
<reference evidence="6" key="1">
    <citation type="submission" date="2024-03" db="EMBL/GenBank/DDBJ databases">
        <authorList>
            <consortium name="ELIXIR-Norway"/>
            <consortium name="Elixir Norway"/>
        </authorList>
    </citation>
    <scope>NUCLEOTIDE SEQUENCE</scope>
</reference>
<evidence type="ECO:0000313" key="7">
    <source>
        <dbReference type="Proteomes" id="UP001497522"/>
    </source>
</evidence>
<dbReference type="InterPro" id="IPR014977">
    <property type="entry name" value="WRC_dom"/>
</dbReference>
<gene>
    <name evidence="6" type="ORF">CSSPJE1EN2_LOCUS4905</name>
</gene>
<dbReference type="PROSITE" id="PS51667">
    <property type="entry name" value="WRC"/>
    <property type="match status" value="1"/>
</dbReference>
<feature type="compositionally biased region" description="Low complexity" evidence="3">
    <location>
        <begin position="122"/>
        <end position="138"/>
    </location>
</feature>
<keyword evidence="2" id="KW-0010">Activator</keyword>
<keyword evidence="4" id="KW-1133">Transmembrane helix</keyword>
<keyword evidence="4" id="KW-0472">Membrane</keyword>
<accession>A0ABP1AHA4</accession>
<comment type="subcellular location">
    <subcellularLocation>
        <location evidence="2">Nucleus</location>
    </subcellularLocation>
</comment>
<feature type="region of interest" description="Disordered" evidence="3">
    <location>
        <begin position="69"/>
        <end position="101"/>
    </location>
</feature>
<sequence length="384" mass="41189">MPSQLHHHHLDFPNENPFCALISHGMRWGPAIHRSGLQSNTDLEPWRCRRTDGKKWRCGRDVVPDQKYCEKHVHRGRQRPPGSTNVGPIRTSSTTSGGGTSGSSCFSLSSCLQQQQQRPSSNLSVKRYFSSSHSSPSPGSGGGSLSAASSQFDQLPSLTSSPSTAAAASTFASKDYSKYLVVSSVMRSDQQQGIGSEQQHLILPSKTLGSTARGQGHETSQMLSNLSRLESVNQSRHCLLSSKVSAAPHESKVNSNSCSSGLLHFGHSTSSPQLTRGQLLGQDFGLLPDQTGGQVAHVTHNQEQSNSDINLSNHVATPSINNTQFSISIPITAASSAHEHPGSPTAGILYLSCFLYVFLLAFSIPGILCNITIHISHVSRKGKT</sequence>
<dbReference type="Pfam" id="PF08879">
    <property type="entry name" value="WRC"/>
    <property type="match status" value="1"/>
</dbReference>
<evidence type="ECO:0000256" key="3">
    <source>
        <dbReference type="SAM" id="MobiDB-lite"/>
    </source>
</evidence>
<dbReference type="InterPro" id="IPR031137">
    <property type="entry name" value="GRF"/>
</dbReference>
<feature type="domain" description="WRC" evidence="5">
    <location>
        <begin position="42"/>
        <end position="87"/>
    </location>
</feature>
<dbReference type="EMBL" id="OZ023713">
    <property type="protein sequence ID" value="CAK9861910.1"/>
    <property type="molecule type" value="Genomic_DNA"/>
</dbReference>
<comment type="domain">
    <text evidence="2">The QLQ domain and WRC domain may be involved in protein-protein interaction and DNA-binding, respectively.</text>
</comment>
<keyword evidence="2" id="KW-0804">Transcription</keyword>
<keyword evidence="4" id="KW-0812">Transmembrane</keyword>
<comment type="function">
    <text evidence="2">Transcription activator.</text>
</comment>
<protein>
    <recommendedName>
        <fullName evidence="2">Growth-regulating factor</fullName>
    </recommendedName>
</protein>
<evidence type="ECO:0000313" key="6">
    <source>
        <dbReference type="EMBL" id="CAK9861910.1"/>
    </source>
</evidence>
<feature type="transmembrane region" description="Helical" evidence="4">
    <location>
        <begin position="348"/>
        <end position="373"/>
    </location>
</feature>
<keyword evidence="1 2" id="KW-0539">Nucleus</keyword>
<comment type="similarity">
    <text evidence="2">Belongs to the GRF family.</text>
</comment>
<keyword evidence="2" id="KW-0805">Transcription regulation</keyword>
<evidence type="ECO:0000259" key="5">
    <source>
        <dbReference type="PROSITE" id="PS51667"/>
    </source>
</evidence>